<sequence length="159" mass="17715">MTSTEFQPIQGSARDWGYDREDGLLVLNEDSQNEITELLMGRKVAKVDGEHLMLDDGTVIKAIGHDGGCSCNAGCYDLSVLNGVDNIITRVEYDYRPASDGDYPEFDEGDPDAPDDEWTGYYRVFVYAENQRVNLMQFDGTDGNGYYGSGFEILVRRAA</sequence>
<accession>A0AAU8FZ97</accession>
<gene>
    <name evidence="2" type="ORF">ABRQ22_17415</name>
</gene>
<dbReference type="EMBL" id="CP159290">
    <property type="protein sequence ID" value="XCH29342.1"/>
    <property type="molecule type" value="Genomic_DNA"/>
</dbReference>
<proteinExistence type="predicted"/>
<organism evidence="2">
    <name type="scientific">Cellulosimicrobium sp. ES-005</name>
    <dbReference type="NCBI Taxonomy" id="3163031"/>
    <lineage>
        <taxon>Bacteria</taxon>
        <taxon>Bacillati</taxon>
        <taxon>Actinomycetota</taxon>
        <taxon>Actinomycetes</taxon>
        <taxon>Micrococcales</taxon>
        <taxon>Promicromonosporaceae</taxon>
        <taxon>Cellulosimicrobium</taxon>
    </lineage>
</organism>
<dbReference type="AlphaFoldDB" id="A0AAU8FZ97"/>
<dbReference type="Pfam" id="PF24240">
    <property type="entry name" value="DUF7448"/>
    <property type="match status" value="1"/>
</dbReference>
<name>A0AAU8FZ97_9MICO</name>
<evidence type="ECO:0000313" key="2">
    <source>
        <dbReference type="EMBL" id="XCH29342.1"/>
    </source>
</evidence>
<protein>
    <recommendedName>
        <fullName evidence="1">DUF7448 domain-containing protein</fullName>
    </recommendedName>
</protein>
<feature type="domain" description="DUF7448" evidence="1">
    <location>
        <begin position="37"/>
        <end position="152"/>
    </location>
</feature>
<dbReference type="InterPro" id="IPR055871">
    <property type="entry name" value="DUF7448"/>
</dbReference>
<reference evidence="2" key="1">
    <citation type="submission" date="2024-06" db="EMBL/GenBank/DDBJ databases">
        <title>Complete genome sequence of the cellulolytic actinobacterium, Cellulosimicrobium ES-005.</title>
        <authorList>
            <person name="Matthews C.T."/>
            <person name="Underwood K.D."/>
            <person name="Ghanchi K.M."/>
            <person name="Fields S.D."/>
            <person name="Gardner S.G."/>
        </authorList>
    </citation>
    <scope>NUCLEOTIDE SEQUENCE</scope>
    <source>
        <strain evidence="2">ES-005</strain>
    </source>
</reference>
<dbReference type="RefSeq" id="WP_353707640.1">
    <property type="nucleotide sequence ID" value="NZ_CP159290.1"/>
</dbReference>
<evidence type="ECO:0000259" key="1">
    <source>
        <dbReference type="Pfam" id="PF24240"/>
    </source>
</evidence>